<feature type="domain" description="4Fe-4S ferredoxin-type" evidence="11">
    <location>
        <begin position="589"/>
        <end position="613"/>
    </location>
</feature>
<name>A0ABS4SHK3_9PROT</name>
<dbReference type="InterPro" id="IPR016171">
    <property type="entry name" value="Vanillyl_alc_oxidase_C-sub2"/>
</dbReference>
<dbReference type="InterPro" id="IPR016169">
    <property type="entry name" value="FAD-bd_PCMH_sub2"/>
</dbReference>
<keyword evidence="3" id="KW-0285">Flavoprotein</keyword>
<dbReference type="Pfam" id="PF02913">
    <property type="entry name" value="FAD-oxidase_C"/>
    <property type="match status" value="1"/>
</dbReference>
<dbReference type="SUPFAM" id="SSF56176">
    <property type="entry name" value="FAD-binding/transporter-associated domain-like"/>
    <property type="match status" value="1"/>
</dbReference>
<evidence type="ECO:0000256" key="9">
    <source>
        <dbReference type="ARBA" id="ARBA00023014"/>
    </source>
</evidence>
<dbReference type="Gene3D" id="1.10.1060.10">
    <property type="entry name" value="Alpha-helical ferredoxin"/>
    <property type="match status" value="1"/>
</dbReference>
<keyword evidence="6" id="KW-0809">Transit peptide</keyword>
<dbReference type="PROSITE" id="PS51387">
    <property type="entry name" value="FAD_PCMH"/>
    <property type="match status" value="1"/>
</dbReference>
<dbReference type="Gene3D" id="3.30.43.10">
    <property type="entry name" value="Uridine Diphospho-n-acetylenolpyruvylglucosamine Reductase, domain 2"/>
    <property type="match status" value="1"/>
</dbReference>
<keyword evidence="9" id="KW-0411">Iron-sulfur</keyword>
<dbReference type="Pfam" id="PF13183">
    <property type="entry name" value="Fer4_8"/>
    <property type="match status" value="1"/>
</dbReference>
<evidence type="ECO:0000256" key="8">
    <source>
        <dbReference type="ARBA" id="ARBA00023004"/>
    </source>
</evidence>
<protein>
    <recommendedName>
        <fullName evidence="10">D-lactate dehydrogenase (cytochrome)</fullName>
        <ecNumber evidence="10">1.1.2.4</ecNumber>
    </recommendedName>
</protein>
<dbReference type="InterPro" id="IPR017900">
    <property type="entry name" value="4Fe4S_Fe_S_CS"/>
</dbReference>
<keyword evidence="4" id="KW-0479">Metal-binding</keyword>
<evidence type="ECO:0000256" key="2">
    <source>
        <dbReference type="ARBA" id="ARBA00008000"/>
    </source>
</evidence>
<dbReference type="InterPro" id="IPR006094">
    <property type="entry name" value="Oxid_FAD_bind_N"/>
</dbReference>
<keyword evidence="5" id="KW-0274">FAD</keyword>
<evidence type="ECO:0000256" key="4">
    <source>
        <dbReference type="ARBA" id="ARBA00022723"/>
    </source>
</evidence>
<dbReference type="InterPro" id="IPR017896">
    <property type="entry name" value="4Fe4S_Fe-S-bd"/>
</dbReference>
<dbReference type="InterPro" id="IPR016164">
    <property type="entry name" value="FAD-linked_Oxase-like_C"/>
</dbReference>
<comment type="cofactor">
    <cofactor evidence="1">
        <name>FAD</name>
        <dbReference type="ChEBI" id="CHEBI:57692"/>
    </cofactor>
</comment>
<evidence type="ECO:0000256" key="6">
    <source>
        <dbReference type="ARBA" id="ARBA00022946"/>
    </source>
</evidence>
<keyword evidence="14" id="KW-1185">Reference proteome</keyword>
<accession>A0ABS4SHK3</accession>
<dbReference type="Proteomes" id="UP000781958">
    <property type="component" value="Unassembled WGS sequence"/>
</dbReference>
<dbReference type="InterPro" id="IPR016167">
    <property type="entry name" value="FAD-bd_PCMH_sub1"/>
</dbReference>
<dbReference type="EMBL" id="JAGINP010000003">
    <property type="protein sequence ID" value="MBP2291518.1"/>
    <property type="molecule type" value="Genomic_DNA"/>
</dbReference>
<dbReference type="InterPro" id="IPR036318">
    <property type="entry name" value="FAD-bd_PCMH-like_sf"/>
</dbReference>
<reference evidence="13 14" key="1">
    <citation type="submission" date="2021-03" db="EMBL/GenBank/DDBJ databases">
        <title>Genomic Encyclopedia of Type Strains, Phase III (KMG-III): the genomes of soil and plant-associated and newly described type strains.</title>
        <authorList>
            <person name="Whitman W."/>
        </authorList>
    </citation>
    <scope>NUCLEOTIDE SEQUENCE [LARGE SCALE GENOMIC DNA]</scope>
    <source>
        <strain evidence="13 14">IMMIB AFH-6</strain>
    </source>
</reference>
<dbReference type="Pfam" id="PF01565">
    <property type="entry name" value="FAD_binding_4"/>
    <property type="match status" value="1"/>
</dbReference>
<dbReference type="Gene3D" id="1.10.45.10">
    <property type="entry name" value="Vanillyl-alcohol Oxidase, Chain A, domain 4"/>
    <property type="match status" value="1"/>
</dbReference>
<evidence type="ECO:0000313" key="14">
    <source>
        <dbReference type="Proteomes" id="UP000781958"/>
    </source>
</evidence>
<feature type="domain" description="4Fe-4S ferredoxin-type" evidence="11">
    <location>
        <begin position="533"/>
        <end position="562"/>
    </location>
</feature>
<sequence>MLPAPYDRLHAALREFMPAERLITDPLRTLAYGTDGSFYRLIPKIVAVVEAEDEVVRLLHACRTLKTPVTFRAAGTSLSGQAVTDSVLVLLGDGWRGCTIPPGAATVTLQPGVIGAEANRKLAPFGRKIGPDPASIATAKIGGIAANNASGMCCGTAQNSYRTLASMRLVLADGTLLDTGSPDSRKAFAVSHGALLAGLSDLALRTRADEKLAERIRNKFRIKNTTGYSLNALVDYEDPVDILQHLLIGSEGTLGFMSEITYNTVPEHAHKANALLIYPDIGEACRAVALMKPTPVSAVELMDRASLRSVDGKPGMPDFIGGLGPDASALLVEIRGEDAAALQANIAAVTNVLAQTRTLFDVAFTTDAKAGESYWKIRKGLFPAVGAMRKAGTTVIIEDVAYPLDRLAEATVELQAMFLKFGYTEAIIFGHALEGNLHFVFTQAFDTDEEVDRYRRFMDAVCDQVVRKYDGSLKAEHGTGRNMAPFVEMEWGSQAYGLMKEIKALLDPEGLLNPGVILNDDPEAHLKNLKAMPAAHRLVDTCIECGFCEPTCPSHKLTLSPRQRIVGWREIARLEATGADAERLGALHDAYDYQGIDTCAACGLCSTACPVGIETGLLIKAIRGDRHGAVAQGVGSFIANHTAGALSVARTGLRLADLAKRTLGNDTADKLFEGLHSLTGERLPHLPRALPTAASFTPLPAAAPADAPTVVYVPSCVSRTMGPAADDPETTPLPVKVEGLFRKAGFRVAYPDNLSALCCGMPLESKGLAAQADAKAEEMVRAIRAASGNGTAPVVIDTSPCAFRLKKHLTDAGLQVLDLVEFIHDQLLDRLVFTKQEEPVVLHLTCSTRRMGLDGKLKAVAAACAERVVVPEDVGCCGFAGDKGFTRPELNAHALRHLTKDIPADAKSGYSTSRTCEIGLSDHSGMPYRSIVYLVDARSTPKASAPATKRVSEPAF</sequence>
<gene>
    <name evidence="13" type="ORF">J2851_001267</name>
</gene>
<evidence type="ECO:0000256" key="10">
    <source>
        <dbReference type="ARBA" id="ARBA00038897"/>
    </source>
</evidence>
<evidence type="ECO:0000256" key="3">
    <source>
        <dbReference type="ARBA" id="ARBA00022630"/>
    </source>
</evidence>
<evidence type="ECO:0000313" key="13">
    <source>
        <dbReference type="EMBL" id="MBP2291518.1"/>
    </source>
</evidence>
<comment type="similarity">
    <text evidence="2">Belongs to the FAD-binding oxidoreductase/transferase type 4 family.</text>
</comment>
<evidence type="ECO:0000256" key="1">
    <source>
        <dbReference type="ARBA" id="ARBA00001974"/>
    </source>
</evidence>
<dbReference type="PANTHER" id="PTHR11748:SF111">
    <property type="entry name" value="D-LACTATE DEHYDROGENASE, MITOCHONDRIAL-RELATED"/>
    <property type="match status" value="1"/>
</dbReference>
<dbReference type="SUPFAM" id="SSF55103">
    <property type="entry name" value="FAD-linked oxidases, C-terminal domain"/>
    <property type="match status" value="1"/>
</dbReference>
<evidence type="ECO:0000259" key="11">
    <source>
        <dbReference type="PROSITE" id="PS51379"/>
    </source>
</evidence>
<evidence type="ECO:0000256" key="7">
    <source>
        <dbReference type="ARBA" id="ARBA00023002"/>
    </source>
</evidence>
<organism evidence="13 14">
    <name type="scientific">Azospirillum rugosum</name>
    <dbReference type="NCBI Taxonomy" id="416170"/>
    <lineage>
        <taxon>Bacteria</taxon>
        <taxon>Pseudomonadati</taxon>
        <taxon>Pseudomonadota</taxon>
        <taxon>Alphaproteobacteria</taxon>
        <taxon>Rhodospirillales</taxon>
        <taxon>Azospirillaceae</taxon>
        <taxon>Azospirillum</taxon>
    </lineage>
</organism>
<dbReference type="Gene3D" id="3.30.70.2190">
    <property type="match status" value="1"/>
</dbReference>
<comment type="caution">
    <text evidence="13">The sequence shown here is derived from an EMBL/GenBank/DDBJ whole genome shotgun (WGS) entry which is preliminary data.</text>
</comment>
<dbReference type="EC" id="1.1.2.4" evidence="10"/>
<proteinExistence type="inferred from homology"/>
<dbReference type="Gene3D" id="3.30.465.10">
    <property type="match status" value="1"/>
</dbReference>
<dbReference type="SUPFAM" id="SSF46548">
    <property type="entry name" value="alpha-helical ferredoxin"/>
    <property type="match status" value="1"/>
</dbReference>
<dbReference type="Gene3D" id="3.30.70.2740">
    <property type="match status" value="1"/>
</dbReference>
<dbReference type="InterPro" id="IPR004113">
    <property type="entry name" value="FAD-bd_oxidored_4_C"/>
</dbReference>
<dbReference type="InterPro" id="IPR016166">
    <property type="entry name" value="FAD-bd_PCMH"/>
</dbReference>
<dbReference type="PROSITE" id="PS51379">
    <property type="entry name" value="4FE4S_FER_2"/>
    <property type="match status" value="2"/>
</dbReference>
<feature type="domain" description="FAD-binding PCMH-type" evidence="12">
    <location>
        <begin position="39"/>
        <end position="267"/>
    </location>
</feature>
<keyword evidence="7" id="KW-0560">Oxidoreductase</keyword>
<evidence type="ECO:0000259" key="12">
    <source>
        <dbReference type="PROSITE" id="PS51387"/>
    </source>
</evidence>
<dbReference type="PANTHER" id="PTHR11748">
    <property type="entry name" value="D-LACTATE DEHYDROGENASE"/>
    <property type="match status" value="1"/>
</dbReference>
<keyword evidence="8" id="KW-0408">Iron</keyword>
<dbReference type="InterPro" id="IPR009051">
    <property type="entry name" value="Helical_ferredxn"/>
</dbReference>
<dbReference type="RefSeq" id="WP_209765012.1">
    <property type="nucleotide sequence ID" value="NZ_JAGINP010000003.1"/>
</dbReference>
<dbReference type="PROSITE" id="PS00198">
    <property type="entry name" value="4FE4S_FER_1"/>
    <property type="match status" value="2"/>
</dbReference>
<evidence type="ECO:0000256" key="5">
    <source>
        <dbReference type="ARBA" id="ARBA00022827"/>
    </source>
</evidence>